<feature type="transmembrane region" description="Helical" evidence="1">
    <location>
        <begin position="588"/>
        <end position="608"/>
    </location>
</feature>
<feature type="transmembrane region" description="Helical" evidence="1">
    <location>
        <begin position="145"/>
        <end position="165"/>
    </location>
</feature>
<organism evidence="2 3">
    <name type="scientific">Candidatus Mucispirillum faecigallinarum</name>
    <dbReference type="NCBI Taxonomy" id="2838699"/>
    <lineage>
        <taxon>Bacteria</taxon>
        <taxon>Pseudomonadati</taxon>
        <taxon>Deferribacterota</taxon>
        <taxon>Deferribacteres</taxon>
        <taxon>Deferribacterales</taxon>
        <taxon>Mucispirillaceae</taxon>
        <taxon>Mucispirillum</taxon>
    </lineage>
</organism>
<feature type="transmembrane region" description="Helical" evidence="1">
    <location>
        <begin position="325"/>
        <end position="343"/>
    </location>
</feature>
<sequence length="614" mass="72452">MNDSVSTLFSEVNTQKQYFKNSILNSIILYKSIIKDYFKYFLFNLSPLSRYEFWCFTAFSIFSIIFLSSFLFFIYSAVPEVKVYTDAVFFIYIFFILNVSVRAAAARIISVRHYLYNFNYDNNNYSFDANLEKCIIKSFLNIKTFLFSAFFNVLFILLCIINFFINYYSGDFKILSNIYHEPAVYLTIFILHMSFIMYIILMLFPSTSSLEYIIEQNIAYYHISQYYNIYARHNIVDYLTLSAGFLAVISVGHLLIIGFTFSCHIIVCAALLLQSVALLFTGKYFSIIIGIMCIIYFIISIFFMVYNGIDNLYYSPQIFIKVLNYYQVSFALLFTGIFYYAAFDRDILKMSALLGCYLSSLFLWSDYMAIKNILVYDNHTIPVLFYGLVGLVTFFIYLIRVANNKGYYISEEQYLSMMLHDYSYYINQAELKTVYTIIFYSCFAMVLYTFTFFIYPAVEYLFNINLFDEYISSFAVNIRKLITLYVVLGVFLLFKNRNEIFALFLVIFIFILEIYLILYPALKNFFPVYMLYDFQYIYMAMNFVIFILSAYMVRYSRLMALGFSFSIILFALSFINIFNNSITMNNIIVYYTVYAVFFFANILIVLGVSKKIFK</sequence>
<proteinExistence type="predicted"/>
<feature type="transmembrane region" description="Helical" evidence="1">
    <location>
        <begin position="560"/>
        <end position="582"/>
    </location>
</feature>
<feature type="transmembrane region" description="Helical" evidence="1">
    <location>
        <begin position="185"/>
        <end position="204"/>
    </location>
</feature>
<keyword evidence="1" id="KW-1133">Transmembrane helix</keyword>
<feature type="transmembrane region" description="Helical" evidence="1">
    <location>
        <begin position="470"/>
        <end position="494"/>
    </location>
</feature>
<protein>
    <recommendedName>
        <fullName evidence="4">Transmembrane protein</fullName>
    </recommendedName>
</protein>
<keyword evidence="1" id="KW-0812">Transmembrane</keyword>
<keyword evidence="1" id="KW-0472">Membrane</keyword>
<feature type="transmembrane region" description="Helical" evidence="1">
    <location>
        <begin position="53"/>
        <end position="75"/>
    </location>
</feature>
<feature type="transmembrane region" description="Helical" evidence="1">
    <location>
        <begin position="534"/>
        <end position="553"/>
    </location>
</feature>
<evidence type="ECO:0008006" key="4">
    <source>
        <dbReference type="Google" id="ProtNLM"/>
    </source>
</evidence>
<evidence type="ECO:0000313" key="3">
    <source>
        <dbReference type="Proteomes" id="UP000824176"/>
    </source>
</evidence>
<feature type="transmembrane region" description="Helical" evidence="1">
    <location>
        <begin position="501"/>
        <end position="522"/>
    </location>
</feature>
<feature type="transmembrane region" description="Helical" evidence="1">
    <location>
        <begin position="87"/>
        <end position="105"/>
    </location>
</feature>
<dbReference type="EMBL" id="DXAQ01000013">
    <property type="protein sequence ID" value="HIZ88448.1"/>
    <property type="molecule type" value="Genomic_DNA"/>
</dbReference>
<dbReference type="AlphaFoldDB" id="A0A9D2KBV2"/>
<accession>A0A9D2KBV2</accession>
<feature type="transmembrane region" description="Helical" evidence="1">
    <location>
        <begin position="235"/>
        <end position="253"/>
    </location>
</feature>
<feature type="transmembrane region" description="Helical" evidence="1">
    <location>
        <begin position="350"/>
        <end position="369"/>
    </location>
</feature>
<reference evidence="2" key="2">
    <citation type="submission" date="2021-04" db="EMBL/GenBank/DDBJ databases">
        <authorList>
            <person name="Gilroy R."/>
        </authorList>
    </citation>
    <scope>NUCLEOTIDE SEQUENCE</scope>
    <source>
        <strain evidence="2">ChiW4-1371</strain>
    </source>
</reference>
<comment type="caution">
    <text evidence="2">The sequence shown here is derived from an EMBL/GenBank/DDBJ whole genome shotgun (WGS) entry which is preliminary data.</text>
</comment>
<feature type="transmembrane region" description="Helical" evidence="1">
    <location>
        <begin position="437"/>
        <end position="458"/>
    </location>
</feature>
<gene>
    <name evidence="2" type="ORF">H9804_00755</name>
</gene>
<evidence type="ECO:0000313" key="2">
    <source>
        <dbReference type="EMBL" id="HIZ88448.1"/>
    </source>
</evidence>
<feature type="transmembrane region" description="Helical" evidence="1">
    <location>
        <begin position="287"/>
        <end position="305"/>
    </location>
</feature>
<reference evidence="2" key="1">
    <citation type="journal article" date="2021" name="PeerJ">
        <title>Extensive microbial diversity within the chicken gut microbiome revealed by metagenomics and culture.</title>
        <authorList>
            <person name="Gilroy R."/>
            <person name="Ravi A."/>
            <person name="Getino M."/>
            <person name="Pursley I."/>
            <person name="Horton D.L."/>
            <person name="Alikhan N.F."/>
            <person name="Baker D."/>
            <person name="Gharbi K."/>
            <person name="Hall N."/>
            <person name="Watson M."/>
            <person name="Adriaenssens E.M."/>
            <person name="Foster-Nyarko E."/>
            <person name="Jarju S."/>
            <person name="Secka A."/>
            <person name="Antonio M."/>
            <person name="Oren A."/>
            <person name="Chaudhuri R.R."/>
            <person name="La Ragione R."/>
            <person name="Hildebrand F."/>
            <person name="Pallen M.J."/>
        </authorList>
    </citation>
    <scope>NUCLEOTIDE SEQUENCE</scope>
    <source>
        <strain evidence="2">ChiW4-1371</strain>
    </source>
</reference>
<dbReference type="Proteomes" id="UP000824176">
    <property type="component" value="Unassembled WGS sequence"/>
</dbReference>
<name>A0A9D2KBV2_9BACT</name>
<evidence type="ECO:0000256" key="1">
    <source>
        <dbReference type="SAM" id="Phobius"/>
    </source>
</evidence>
<feature type="transmembrane region" description="Helical" evidence="1">
    <location>
        <begin position="381"/>
        <end position="399"/>
    </location>
</feature>
<feature type="transmembrane region" description="Helical" evidence="1">
    <location>
        <begin position="259"/>
        <end position="280"/>
    </location>
</feature>